<dbReference type="GO" id="GO:0004822">
    <property type="term" value="F:isoleucine-tRNA ligase activity"/>
    <property type="evidence" value="ECO:0007669"/>
    <property type="project" value="InterPro"/>
</dbReference>
<dbReference type="PANTHER" id="PTHR42780">
    <property type="entry name" value="SOLEUCYL-TRNA SYNTHETASE"/>
    <property type="match status" value="1"/>
</dbReference>
<gene>
    <name evidence="5" type="ORF">ENL07_09030</name>
</gene>
<dbReference type="GO" id="GO:0006428">
    <property type="term" value="P:isoleucyl-tRNA aminoacylation"/>
    <property type="evidence" value="ECO:0007669"/>
    <property type="project" value="TreeGrafter"/>
</dbReference>
<keyword evidence="2" id="KW-0547">Nucleotide-binding</keyword>
<feature type="non-terminal residue" evidence="5">
    <location>
        <position position="1"/>
    </location>
</feature>
<keyword evidence="1 5" id="KW-0436">Ligase</keyword>
<evidence type="ECO:0000313" key="5">
    <source>
        <dbReference type="EMBL" id="HHE32742.1"/>
    </source>
</evidence>
<keyword evidence="3" id="KW-0067">ATP-binding</keyword>
<organism evidence="5">
    <name type="scientific">Chlorobaculum parvum</name>
    <dbReference type="NCBI Taxonomy" id="274539"/>
    <lineage>
        <taxon>Bacteria</taxon>
        <taxon>Pseudomonadati</taxon>
        <taxon>Chlorobiota</taxon>
        <taxon>Chlorobiia</taxon>
        <taxon>Chlorobiales</taxon>
        <taxon>Chlorobiaceae</taxon>
        <taxon>Chlorobaculum</taxon>
    </lineage>
</organism>
<evidence type="ECO:0000256" key="2">
    <source>
        <dbReference type="ARBA" id="ARBA00022741"/>
    </source>
</evidence>
<evidence type="ECO:0000256" key="1">
    <source>
        <dbReference type="ARBA" id="ARBA00022598"/>
    </source>
</evidence>
<dbReference type="SUPFAM" id="SSF47323">
    <property type="entry name" value="Anticodon-binding domain of a subclass of class I aminoacyl-tRNA synthetases"/>
    <property type="match status" value="1"/>
</dbReference>
<dbReference type="Pfam" id="PF19302">
    <property type="entry name" value="DUF5915"/>
    <property type="match status" value="1"/>
</dbReference>
<name>A0A7C5HKF3_9CHLB</name>
<protein>
    <submittedName>
        <fullName evidence="5">Isoleucine--tRNA ligase</fullName>
    </submittedName>
</protein>
<dbReference type="GO" id="GO:0005524">
    <property type="term" value="F:ATP binding"/>
    <property type="evidence" value="ECO:0007669"/>
    <property type="project" value="UniProtKB-KW"/>
</dbReference>
<dbReference type="PANTHER" id="PTHR42780:SF1">
    <property type="entry name" value="ISOLEUCINE--TRNA LIGASE, CYTOPLASMIC"/>
    <property type="match status" value="1"/>
</dbReference>
<dbReference type="AlphaFoldDB" id="A0A7C5HKF3"/>
<comment type="caution">
    <text evidence="5">The sequence shown here is derived from an EMBL/GenBank/DDBJ whole genome shotgun (WGS) entry which is preliminary data.</text>
</comment>
<sequence length="119" mass="13124">DVDIVHEDIEGWLVAADDAHRIMVALDTEITEELELMGLARELVSRIQTVRKESGLEITDRIVLHLNASGKLADAIKKHEAYIMEETLAVELNCPSSKPGVGYAINELECELALEKSGL</sequence>
<dbReference type="InterPro" id="IPR009080">
    <property type="entry name" value="tRNAsynth_Ia_anticodon-bd"/>
</dbReference>
<dbReference type="EMBL" id="DRSQ01000192">
    <property type="protein sequence ID" value="HHE32742.1"/>
    <property type="molecule type" value="Genomic_DNA"/>
</dbReference>
<proteinExistence type="predicted"/>
<keyword evidence="4" id="KW-0030">Aminoacyl-tRNA synthetase</keyword>
<dbReference type="InterPro" id="IPR023586">
    <property type="entry name" value="Ile-tRNA-ligase_type2"/>
</dbReference>
<evidence type="ECO:0000256" key="3">
    <source>
        <dbReference type="ARBA" id="ARBA00022840"/>
    </source>
</evidence>
<accession>A0A7C5HKF3</accession>
<dbReference type="Proteomes" id="UP000886058">
    <property type="component" value="Unassembled WGS sequence"/>
</dbReference>
<reference evidence="5" key="1">
    <citation type="journal article" date="2020" name="mSystems">
        <title>Genome- and Community-Level Interaction Insights into Carbon Utilization and Element Cycling Functions of Hydrothermarchaeota in Hydrothermal Sediment.</title>
        <authorList>
            <person name="Zhou Z."/>
            <person name="Liu Y."/>
            <person name="Xu W."/>
            <person name="Pan J."/>
            <person name="Luo Z.H."/>
            <person name="Li M."/>
        </authorList>
    </citation>
    <scope>NUCLEOTIDE SEQUENCE [LARGE SCALE GENOMIC DNA]</scope>
    <source>
        <strain evidence="5">HyVt-633</strain>
    </source>
</reference>
<evidence type="ECO:0000256" key="4">
    <source>
        <dbReference type="ARBA" id="ARBA00023146"/>
    </source>
</evidence>